<dbReference type="AlphaFoldDB" id="A0A1H9QKZ0"/>
<keyword evidence="4" id="KW-1185">Reference proteome</keyword>
<gene>
    <name evidence="3" type="ORF">SAMN05444126_10351</name>
</gene>
<dbReference type="Proteomes" id="UP000199318">
    <property type="component" value="Unassembled WGS sequence"/>
</dbReference>
<dbReference type="CDD" id="cd07381">
    <property type="entry name" value="MPP_CapA"/>
    <property type="match status" value="1"/>
</dbReference>
<dbReference type="Pfam" id="PF09587">
    <property type="entry name" value="PGA_cap"/>
    <property type="match status" value="1"/>
</dbReference>
<comment type="caution">
    <text evidence="3">The sequence shown here is derived from an EMBL/GenBank/DDBJ whole genome shotgun (WGS) entry which is preliminary data.</text>
</comment>
<protein>
    <submittedName>
        <fullName evidence="3">Poly-gamma-glutamate synthesis protein (Capsule biosynthesis protein)</fullName>
    </submittedName>
</protein>
<proteinExistence type="inferred from homology"/>
<organism evidence="3 4">
    <name type="scientific">Salisediminibacterium halotolerans</name>
    <dbReference type="NCBI Taxonomy" id="517425"/>
    <lineage>
        <taxon>Bacteria</taxon>
        <taxon>Bacillati</taxon>
        <taxon>Bacillota</taxon>
        <taxon>Bacilli</taxon>
        <taxon>Bacillales</taxon>
        <taxon>Bacillaceae</taxon>
        <taxon>Salisediminibacterium</taxon>
    </lineage>
</organism>
<dbReference type="STRING" id="1464123.SAMN05444126_10351"/>
<dbReference type="InterPro" id="IPR019079">
    <property type="entry name" value="Capsule_synth_CapA"/>
</dbReference>
<dbReference type="InterPro" id="IPR029052">
    <property type="entry name" value="Metallo-depent_PP-like"/>
</dbReference>
<accession>A0A1H9QKZ0</accession>
<dbReference type="SMART" id="SM00854">
    <property type="entry name" value="PGA_cap"/>
    <property type="match status" value="1"/>
</dbReference>
<dbReference type="PANTHER" id="PTHR33393">
    <property type="entry name" value="POLYGLUTAMINE SYNTHESIS ACCESSORY PROTEIN RV0574C-RELATED"/>
    <property type="match status" value="1"/>
</dbReference>
<dbReference type="OrthoDB" id="9810906at2"/>
<name>A0A1H9QKZ0_9BACI</name>
<dbReference type="InterPro" id="IPR052169">
    <property type="entry name" value="CW_Biosynth-Accessory"/>
</dbReference>
<evidence type="ECO:0000313" key="3">
    <source>
        <dbReference type="EMBL" id="SER60855.1"/>
    </source>
</evidence>
<reference evidence="4" key="1">
    <citation type="submission" date="2016-10" db="EMBL/GenBank/DDBJ databases">
        <authorList>
            <person name="de Groot N.N."/>
        </authorList>
    </citation>
    <scope>NUCLEOTIDE SEQUENCE [LARGE SCALE GENOMIC DNA]</scope>
    <source>
        <strain evidence="4">10nlg</strain>
    </source>
</reference>
<dbReference type="SUPFAM" id="SSF56300">
    <property type="entry name" value="Metallo-dependent phosphatases"/>
    <property type="match status" value="1"/>
</dbReference>
<dbReference type="EMBL" id="FOGV01000003">
    <property type="protein sequence ID" value="SER60855.1"/>
    <property type="molecule type" value="Genomic_DNA"/>
</dbReference>
<evidence type="ECO:0000256" key="1">
    <source>
        <dbReference type="ARBA" id="ARBA00005662"/>
    </source>
</evidence>
<evidence type="ECO:0000259" key="2">
    <source>
        <dbReference type="SMART" id="SM00854"/>
    </source>
</evidence>
<dbReference type="PANTHER" id="PTHR33393:SF13">
    <property type="entry name" value="PGA BIOSYNTHESIS PROTEIN CAPA"/>
    <property type="match status" value="1"/>
</dbReference>
<comment type="similarity">
    <text evidence="1">Belongs to the CapA family.</text>
</comment>
<sequence length="433" mass="46523">MDKRITFAAAGDCFITRRLPDKDPRAREIARLLNTADVRFANLETTVHDREGIPSAYSGGTWAMSEPGVLDDLTSYGFNLFNAATNHTLDYSIAGLAATERHMKARAIRYTGAGENLRAAAAPVFHESAGGRTALIACTSTFHPSWRAGDPTATMPGRPGVHPLRYQTVHRVTPETAEHLANAAAETDINADRNLLKKEGFIAADDGPGERIYIGDAVFEAAKTPGTARRVLPEDRERLEKLVAGAKGEADAVLVSIHSHEMAGEDKAAPADFFTEAARAVIDAGADAVIGHGPHILRGIELYAGKPIFYSLGNFIFQNETVPDLPADFFQQYGLPVDTPVSAAFDARSAGGKGLAYNPDVWESVIPVWEMTAGAVTAIRLYPIALGYGEPRSQRGWPKRTHDAGPVEKLKELSAPFGTEITVHADGTGEIVL</sequence>
<feature type="domain" description="Capsule synthesis protein CapA" evidence="2">
    <location>
        <begin position="6"/>
        <end position="319"/>
    </location>
</feature>
<dbReference type="RefSeq" id="WP_093071922.1">
    <property type="nucleotide sequence ID" value="NZ_FOGV01000003.1"/>
</dbReference>
<evidence type="ECO:0000313" key="4">
    <source>
        <dbReference type="Proteomes" id="UP000199318"/>
    </source>
</evidence>